<dbReference type="PANTHER" id="PTHR35011:SF4">
    <property type="entry name" value="SLL1102 PROTEIN"/>
    <property type="match status" value="1"/>
</dbReference>
<evidence type="ECO:0000256" key="8">
    <source>
        <dbReference type="ARBA" id="ARBA00038436"/>
    </source>
</evidence>
<feature type="transmembrane region" description="Helical" evidence="9">
    <location>
        <begin position="21"/>
        <end position="39"/>
    </location>
</feature>
<comment type="function">
    <text evidence="9">Part of the tripartite ATP-independent periplasmic (TRAP) transport system.</text>
</comment>
<evidence type="ECO:0000259" key="10">
    <source>
        <dbReference type="Pfam" id="PF04290"/>
    </source>
</evidence>
<comment type="caution">
    <text evidence="11">The sequence shown here is derived from an EMBL/GenBank/DDBJ whole genome shotgun (WGS) entry which is preliminary data.</text>
</comment>
<evidence type="ECO:0000256" key="6">
    <source>
        <dbReference type="ARBA" id="ARBA00022989"/>
    </source>
</evidence>
<dbReference type="GO" id="GO:0022857">
    <property type="term" value="F:transmembrane transporter activity"/>
    <property type="evidence" value="ECO:0007669"/>
    <property type="project" value="UniProtKB-UniRule"/>
</dbReference>
<dbReference type="EMBL" id="LPVY01000003">
    <property type="protein sequence ID" value="KZB68193.1"/>
    <property type="molecule type" value="Genomic_DNA"/>
</dbReference>
<dbReference type="InterPro" id="IPR055348">
    <property type="entry name" value="DctQ"/>
</dbReference>
<evidence type="ECO:0000256" key="7">
    <source>
        <dbReference type="ARBA" id="ARBA00023136"/>
    </source>
</evidence>
<dbReference type="PANTHER" id="PTHR35011">
    <property type="entry name" value="2,3-DIKETO-L-GULONATE TRAP TRANSPORTER SMALL PERMEASE PROTEIN YIAM"/>
    <property type="match status" value="1"/>
</dbReference>
<evidence type="ECO:0000313" key="12">
    <source>
        <dbReference type="Proteomes" id="UP000076335"/>
    </source>
</evidence>
<evidence type="ECO:0000256" key="2">
    <source>
        <dbReference type="ARBA" id="ARBA00022448"/>
    </source>
</evidence>
<keyword evidence="5 9" id="KW-0812">Transmembrane</keyword>
<dbReference type="OrthoDB" id="9794346at2"/>
<evidence type="ECO:0000313" key="11">
    <source>
        <dbReference type="EMBL" id="KZB68193.1"/>
    </source>
</evidence>
<dbReference type="InterPro" id="IPR007387">
    <property type="entry name" value="TRAP_DctQ"/>
</dbReference>
<sequence length="169" mass="18970">MPEFIKTYVRWVDCVNRIIGRFAMYLIFAMLAVLLYSAATKLMEFPALWTLETAQFLMVSYFLLGGGYSMQLDSHVRMDLLYGALSPRKQAGLDAITILFLIFYLAFLLYGGVSSTAYAFEYGETSYSAWSPPMSPIKAIMTFGVFMMLLQAIATFFKDVAAARGESLS</sequence>
<evidence type="ECO:0000256" key="1">
    <source>
        <dbReference type="ARBA" id="ARBA00004429"/>
    </source>
</evidence>
<dbReference type="GO" id="GO:0005886">
    <property type="term" value="C:plasma membrane"/>
    <property type="evidence" value="ECO:0007669"/>
    <property type="project" value="UniProtKB-SubCell"/>
</dbReference>
<dbReference type="AlphaFoldDB" id="A0A154L9S2"/>
<comment type="subunit">
    <text evidence="9">The complex comprises the extracytoplasmic solute receptor protein and the two transmembrane proteins.</text>
</comment>
<feature type="domain" description="Tripartite ATP-independent periplasmic transporters DctQ component" evidence="10">
    <location>
        <begin position="44"/>
        <end position="160"/>
    </location>
</feature>
<name>A0A154L9S2_9PROT</name>
<organism evidence="11 12">
    <name type="scientific">Thalassospira lucentensis</name>
    <dbReference type="NCBI Taxonomy" id="168935"/>
    <lineage>
        <taxon>Bacteria</taxon>
        <taxon>Pseudomonadati</taxon>
        <taxon>Pseudomonadota</taxon>
        <taxon>Alphaproteobacteria</taxon>
        <taxon>Rhodospirillales</taxon>
        <taxon>Thalassospiraceae</taxon>
        <taxon>Thalassospira</taxon>
    </lineage>
</organism>
<feature type="transmembrane region" description="Helical" evidence="9">
    <location>
        <begin position="45"/>
        <end position="70"/>
    </location>
</feature>
<keyword evidence="3" id="KW-1003">Cell membrane</keyword>
<evidence type="ECO:0000256" key="3">
    <source>
        <dbReference type="ARBA" id="ARBA00022475"/>
    </source>
</evidence>
<protein>
    <recommendedName>
        <fullName evidence="9">TRAP transporter small permease protein</fullName>
    </recommendedName>
</protein>
<proteinExistence type="inferred from homology"/>
<keyword evidence="7 9" id="KW-0472">Membrane</keyword>
<dbReference type="Proteomes" id="UP000076335">
    <property type="component" value="Unassembled WGS sequence"/>
</dbReference>
<comment type="similarity">
    <text evidence="8 9">Belongs to the TRAP transporter small permease family.</text>
</comment>
<feature type="transmembrane region" description="Helical" evidence="9">
    <location>
        <begin position="139"/>
        <end position="157"/>
    </location>
</feature>
<comment type="subcellular location">
    <subcellularLocation>
        <location evidence="1 9">Cell inner membrane</location>
        <topology evidence="1 9">Multi-pass membrane protein</topology>
    </subcellularLocation>
</comment>
<evidence type="ECO:0000256" key="9">
    <source>
        <dbReference type="RuleBase" id="RU369079"/>
    </source>
</evidence>
<dbReference type="Pfam" id="PF04290">
    <property type="entry name" value="DctQ"/>
    <property type="match status" value="1"/>
</dbReference>
<evidence type="ECO:0000256" key="4">
    <source>
        <dbReference type="ARBA" id="ARBA00022519"/>
    </source>
</evidence>
<evidence type="ECO:0000256" key="5">
    <source>
        <dbReference type="ARBA" id="ARBA00022692"/>
    </source>
</evidence>
<keyword evidence="4 9" id="KW-0997">Cell inner membrane</keyword>
<gene>
    <name evidence="11" type="ORF">AUP42_12095</name>
</gene>
<accession>A0A154L9S2</accession>
<keyword evidence="6 9" id="KW-1133">Transmembrane helix</keyword>
<feature type="transmembrane region" description="Helical" evidence="9">
    <location>
        <begin position="91"/>
        <end position="119"/>
    </location>
</feature>
<reference evidence="11 12" key="1">
    <citation type="submission" date="2015-12" db="EMBL/GenBank/DDBJ databases">
        <title>Genome sequence of Thalassospira lucentensis MCCC 1A02072.</title>
        <authorList>
            <person name="Lu L."/>
            <person name="Lai Q."/>
            <person name="Shao Z."/>
            <person name="Qian P."/>
        </authorList>
    </citation>
    <scope>NUCLEOTIDE SEQUENCE [LARGE SCALE GENOMIC DNA]</scope>
    <source>
        <strain evidence="11 12">MCCC 1A02072</strain>
    </source>
</reference>
<dbReference type="RefSeq" id="WP_037987544.1">
    <property type="nucleotide sequence ID" value="NZ_LPVY01000003.1"/>
</dbReference>
<keyword evidence="2 9" id="KW-0813">Transport</keyword>